<feature type="transmembrane region" description="Helical" evidence="1">
    <location>
        <begin position="316"/>
        <end position="336"/>
    </location>
</feature>
<evidence type="ECO:0000313" key="3">
    <source>
        <dbReference type="Proteomes" id="UP000272635"/>
    </source>
</evidence>
<evidence type="ECO:0008006" key="4">
    <source>
        <dbReference type="Google" id="ProtNLM"/>
    </source>
</evidence>
<evidence type="ECO:0000313" key="2">
    <source>
        <dbReference type="EMBL" id="RSJ81338.1"/>
    </source>
</evidence>
<keyword evidence="1" id="KW-0472">Membrane</keyword>
<organism evidence="2 3">
    <name type="scientific">Streptococcus cristatus</name>
    <dbReference type="NCBI Taxonomy" id="45634"/>
    <lineage>
        <taxon>Bacteria</taxon>
        <taxon>Bacillati</taxon>
        <taxon>Bacillota</taxon>
        <taxon>Bacilli</taxon>
        <taxon>Lactobacillales</taxon>
        <taxon>Streptococcaceae</taxon>
        <taxon>Streptococcus</taxon>
    </lineage>
</organism>
<reference evidence="2 3" key="1">
    <citation type="submission" date="2018-11" db="EMBL/GenBank/DDBJ databases">
        <title>Species Designations Belie Phenotypic and Genotypic Heterogeneity in Oral Streptococci.</title>
        <authorList>
            <person name="Velsko I."/>
        </authorList>
    </citation>
    <scope>NUCLEOTIDE SEQUENCE [LARGE SCALE GENOMIC DNA]</scope>
    <source>
        <strain evidence="2 3">BCC41</strain>
    </source>
</reference>
<protein>
    <recommendedName>
        <fullName evidence="4">YjbE family integral membrane protein</fullName>
    </recommendedName>
</protein>
<dbReference type="InterPro" id="IPR046481">
    <property type="entry name" value="DUF6574"/>
</dbReference>
<dbReference type="EMBL" id="RJPT01000008">
    <property type="protein sequence ID" value="RSJ81338.1"/>
    <property type="molecule type" value="Genomic_DNA"/>
</dbReference>
<comment type="caution">
    <text evidence="2">The sequence shown here is derived from an EMBL/GenBank/DDBJ whole genome shotgun (WGS) entry which is preliminary data.</text>
</comment>
<feature type="transmembrane region" description="Helical" evidence="1">
    <location>
        <begin position="208"/>
        <end position="227"/>
    </location>
</feature>
<keyword evidence="1" id="KW-0812">Transmembrane</keyword>
<proteinExistence type="predicted"/>
<evidence type="ECO:0000256" key="1">
    <source>
        <dbReference type="SAM" id="Phobius"/>
    </source>
</evidence>
<feature type="transmembrane region" description="Helical" evidence="1">
    <location>
        <begin position="348"/>
        <end position="374"/>
    </location>
</feature>
<sequence>MLKQDWLEYFEAVNGRSATDAEITQALLAGEFVAPEVTSTNQVGSETGSIISDSVQAQGVTSNGEYYAQMQNAFQEQNGQALFTQPTGQQYQELPQQQPSQDQFANQTESFAQQAYPYQQLNGGQPNQFVGQPQSFGPQGLNQQAYQNNPQGQFNAQNFQQGPQAYYSQQQPVQPSEFSKTMKGFWAWLISAWKSPTSEIESSKLNGYLSLGLTVFFAAIVVNYNFYNLIYSVSFGFYSGPTFNFRLLLVSLIAVALVLFSIILGGFAVKRMVYKDESFSFNKAFDWYGRLYAIVLPFVALSALFSLLGIMSVSLFLAWISLVLIGVGATFALIYSKSSTSMDPFYKYLLAIIVNGVITFIFTFIAFSLLMSLMMM</sequence>
<accession>A0A3R9KJU7</accession>
<dbReference type="Proteomes" id="UP000272635">
    <property type="component" value="Unassembled WGS sequence"/>
</dbReference>
<feature type="transmembrane region" description="Helical" evidence="1">
    <location>
        <begin position="247"/>
        <end position="269"/>
    </location>
</feature>
<name>A0A3R9KJU7_STRCR</name>
<dbReference type="Pfam" id="PF20214">
    <property type="entry name" value="DUF6574"/>
    <property type="match status" value="1"/>
</dbReference>
<dbReference type="AlphaFoldDB" id="A0A3R9KJU7"/>
<dbReference type="RefSeq" id="WP_125447215.1">
    <property type="nucleotide sequence ID" value="NZ_JAHZQO010000009.1"/>
</dbReference>
<keyword evidence="1" id="KW-1133">Transmembrane helix</keyword>
<gene>
    <name evidence="2" type="ORF">D8791_07510</name>
</gene>
<feature type="transmembrane region" description="Helical" evidence="1">
    <location>
        <begin position="290"/>
        <end position="310"/>
    </location>
</feature>